<dbReference type="InterPro" id="IPR002397">
    <property type="entry name" value="Cyt_P450_B"/>
</dbReference>
<dbReference type="FunFam" id="1.10.630.10:FF:000018">
    <property type="entry name" value="Cytochrome P450 monooxygenase"/>
    <property type="match status" value="1"/>
</dbReference>
<proteinExistence type="inferred from homology"/>
<comment type="similarity">
    <text evidence="1">Belongs to the cytochrome P450 family.</text>
</comment>
<organism evidence="7">
    <name type="scientific">hydrothermal vent metagenome</name>
    <dbReference type="NCBI Taxonomy" id="652676"/>
    <lineage>
        <taxon>unclassified sequences</taxon>
        <taxon>metagenomes</taxon>
        <taxon>ecological metagenomes</taxon>
    </lineage>
</organism>
<dbReference type="PANTHER" id="PTHR46696">
    <property type="entry name" value="P450, PUTATIVE (EUROFUNG)-RELATED"/>
    <property type="match status" value="1"/>
</dbReference>
<dbReference type="CDD" id="cd20625">
    <property type="entry name" value="CYP164-like"/>
    <property type="match status" value="1"/>
</dbReference>
<accession>A0A170QBG8</accession>
<evidence type="ECO:0000256" key="4">
    <source>
        <dbReference type="ARBA" id="ARBA00023002"/>
    </source>
</evidence>
<keyword evidence="4" id="KW-0560">Oxidoreductase</keyword>
<keyword evidence="3" id="KW-0479">Metal-binding</keyword>
<name>A0A170QBG8_9ZZZZ</name>
<dbReference type="EMBL" id="FAXA01000246">
    <property type="protein sequence ID" value="CUV05033.1"/>
    <property type="molecule type" value="Genomic_DNA"/>
</dbReference>
<evidence type="ECO:0000313" key="7">
    <source>
        <dbReference type="EMBL" id="CUV05033.1"/>
    </source>
</evidence>
<evidence type="ECO:0000256" key="5">
    <source>
        <dbReference type="ARBA" id="ARBA00023004"/>
    </source>
</evidence>
<dbReference type="AlphaFoldDB" id="A0A170QBG8"/>
<dbReference type="SUPFAM" id="SSF48264">
    <property type="entry name" value="Cytochrome P450"/>
    <property type="match status" value="1"/>
</dbReference>
<sequence>MVTTINDDMFSADVIQDPYWYYGQLRDEDPVHWNELYELWVITRHDDLVWLTRNHEQFSNQVMANDPRPAYPAILESDNEIYDYTRRYQSKMFIQYDRPEHLEMRKVVHAYFTPKSMEEWRPLVRNATNELLDAAEARGDGVDLMRDLAVPLPVLVIAEMMGVPEEERHHIRMLAEKLLSIGRGEPDRLRQLSDGMRGMDEYVAPMIEERMVNPKDDFISVLASGEKAGIFDREQVLVNTALLLLAGHETTINLICNGTMALLNNRDQWDMLKADPQGVMVRATEEALRYDAPVKSITRIAAEDVEMRGKLIKKDDRIRWIISSANRDPEKFENPDTMDITRWPNPHVAFGAGIHHCLGATIARVEGQEVFGALAERYPNMELKQNDMEYQASITFRSIKNLPVALS</sequence>
<evidence type="ECO:0000256" key="6">
    <source>
        <dbReference type="ARBA" id="ARBA00023033"/>
    </source>
</evidence>
<dbReference type="GO" id="GO:0016705">
    <property type="term" value="F:oxidoreductase activity, acting on paired donors, with incorporation or reduction of molecular oxygen"/>
    <property type="evidence" value="ECO:0007669"/>
    <property type="project" value="InterPro"/>
</dbReference>
<protein>
    <submittedName>
        <fullName evidence="7">Putative cytochrome P450 hydroxylase</fullName>
    </submittedName>
</protein>
<dbReference type="PROSITE" id="PS00086">
    <property type="entry name" value="CYTOCHROME_P450"/>
    <property type="match status" value="1"/>
</dbReference>
<dbReference type="Gene3D" id="1.10.630.10">
    <property type="entry name" value="Cytochrome P450"/>
    <property type="match status" value="1"/>
</dbReference>
<reference evidence="7" key="1">
    <citation type="submission" date="2015-10" db="EMBL/GenBank/DDBJ databases">
        <authorList>
            <person name="Gilbert D.G."/>
        </authorList>
    </citation>
    <scope>NUCLEOTIDE SEQUENCE</scope>
</reference>
<dbReference type="InterPro" id="IPR001128">
    <property type="entry name" value="Cyt_P450"/>
</dbReference>
<evidence type="ECO:0000256" key="2">
    <source>
        <dbReference type="ARBA" id="ARBA00022617"/>
    </source>
</evidence>
<keyword evidence="2" id="KW-0349">Heme</keyword>
<dbReference type="InterPro" id="IPR036396">
    <property type="entry name" value="Cyt_P450_sf"/>
</dbReference>
<evidence type="ECO:0000256" key="1">
    <source>
        <dbReference type="ARBA" id="ARBA00010617"/>
    </source>
</evidence>
<dbReference type="PRINTS" id="PR00359">
    <property type="entry name" value="BP450"/>
</dbReference>
<dbReference type="GO" id="GO:0020037">
    <property type="term" value="F:heme binding"/>
    <property type="evidence" value="ECO:0007669"/>
    <property type="project" value="InterPro"/>
</dbReference>
<keyword evidence="5" id="KW-0408">Iron</keyword>
<gene>
    <name evidence="7" type="ORF">MGWOODY_Clf814</name>
</gene>
<dbReference type="GO" id="GO:0005506">
    <property type="term" value="F:iron ion binding"/>
    <property type="evidence" value="ECO:0007669"/>
    <property type="project" value="InterPro"/>
</dbReference>
<dbReference type="PANTHER" id="PTHR46696:SF1">
    <property type="entry name" value="CYTOCHROME P450 YJIB-RELATED"/>
    <property type="match status" value="1"/>
</dbReference>
<evidence type="ECO:0000256" key="3">
    <source>
        <dbReference type="ARBA" id="ARBA00022723"/>
    </source>
</evidence>
<dbReference type="Pfam" id="PF00067">
    <property type="entry name" value="p450"/>
    <property type="match status" value="1"/>
</dbReference>
<dbReference type="InterPro" id="IPR017972">
    <property type="entry name" value="Cyt_P450_CS"/>
</dbReference>
<keyword evidence="6" id="KW-0503">Monooxygenase</keyword>
<dbReference type="GO" id="GO:0004497">
    <property type="term" value="F:monooxygenase activity"/>
    <property type="evidence" value="ECO:0007669"/>
    <property type="project" value="UniProtKB-KW"/>
</dbReference>